<protein>
    <submittedName>
        <fullName evidence="2">Uncharacterized protein</fullName>
    </submittedName>
</protein>
<name>I8RHD0_9FIRM</name>
<dbReference type="PATRIC" id="fig|1149862.3.peg.1407"/>
<dbReference type="SUPFAM" id="SSF69304">
    <property type="entry name" value="Tricorn protease N-terminal domain"/>
    <property type="match status" value="1"/>
</dbReference>
<comment type="caution">
    <text evidence="2">The sequence shown here is derived from an EMBL/GenBank/DDBJ whole genome shotgun (WGS) entry which is preliminary data.</text>
</comment>
<dbReference type="EMBL" id="AKVJ01000021">
    <property type="protein sequence ID" value="EIW19143.1"/>
    <property type="molecule type" value="Genomic_DNA"/>
</dbReference>
<keyword evidence="1" id="KW-1133">Transmembrane helix</keyword>
<keyword evidence="1" id="KW-0472">Membrane</keyword>
<dbReference type="AlphaFoldDB" id="I8RHD0"/>
<keyword evidence="3" id="KW-1185">Reference proteome</keyword>
<gene>
    <name evidence="2" type="ORF">FB4_2853</name>
</gene>
<dbReference type="RefSeq" id="WP_007932626.1">
    <property type="nucleotide sequence ID" value="NZ_AKVJ01000021.1"/>
</dbReference>
<evidence type="ECO:0000313" key="3">
    <source>
        <dbReference type="Proteomes" id="UP000004324"/>
    </source>
</evidence>
<organism evidence="2 3">
    <name type="scientific">Pelosinus fermentans B4</name>
    <dbReference type="NCBI Taxonomy" id="1149862"/>
    <lineage>
        <taxon>Bacteria</taxon>
        <taxon>Bacillati</taxon>
        <taxon>Bacillota</taxon>
        <taxon>Negativicutes</taxon>
        <taxon>Selenomonadales</taxon>
        <taxon>Sporomusaceae</taxon>
        <taxon>Pelosinus</taxon>
    </lineage>
</organism>
<accession>I8RHD0</accession>
<dbReference type="Proteomes" id="UP000004324">
    <property type="component" value="Unassembled WGS sequence"/>
</dbReference>
<feature type="transmembrane region" description="Helical" evidence="1">
    <location>
        <begin position="6"/>
        <end position="25"/>
    </location>
</feature>
<keyword evidence="1" id="KW-0812">Transmembrane</keyword>
<sequence precursor="true">MKSKKLSLFVLFIIVIGSTSLWLYWRFGGFIKLEGTLIGSISYNHDWENEAGSIYSLSLGKPLKLEKFLDCEQTEYEELSFPTIREQDFICAAKRRNAEKYAVLKVSDGKMTEIMTADKKISFPVLRNQDTELIYIEGEKNQAYLYKYDVGTKTSQKIVDEPVDENSRVQTLPDGSLVFVVIEKPWIYKSLFFVDRGSIEMIDAAGNRRKLAEGRFPVWYAAGKSMFYYDNQTKRLIFYDIESGARKNIKDIRIESQLVVSPDKKYIAFDEGVDVDGTIARQLIVVPVDGRNELSLLYQDRWMFGGLDGLNWLAPGN</sequence>
<dbReference type="InterPro" id="IPR011042">
    <property type="entry name" value="6-blade_b-propeller_TolB-like"/>
</dbReference>
<dbReference type="OrthoDB" id="9762883at2"/>
<evidence type="ECO:0000256" key="1">
    <source>
        <dbReference type="SAM" id="Phobius"/>
    </source>
</evidence>
<proteinExistence type="predicted"/>
<evidence type="ECO:0000313" key="2">
    <source>
        <dbReference type="EMBL" id="EIW19143.1"/>
    </source>
</evidence>
<reference evidence="2 3" key="1">
    <citation type="journal article" date="2012" name="J. Bacteriol.">
        <title>Draft Genome Sequences for Two Metal-Reducing Pelosinus fermentans Strains Isolated from a Cr(VI)-Contaminated Site and for Type Strain R7.</title>
        <authorList>
            <person name="Brown S.D."/>
            <person name="Podar M."/>
            <person name="Klingeman D.M."/>
            <person name="Johnson C.M."/>
            <person name="Yang Z.K."/>
            <person name="Utturkar S.M."/>
            <person name="Land M.L."/>
            <person name="Mosher J.J."/>
            <person name="Hurt R.A.Jr."/>
            <person name="Phelps T.J."/>
            <person name="Palumbo A.V."/>
            <person name="Arkin A.P."/>
            <person name="Hazen T.C."/>
            <person name="Elias D.A."/>
        </authorList>
    </citation>
    <scope>NUCLEOTIDE SEQUENCE [LARGE SCALE GENOMIC DNA]</scope>
    <source>
        <strain evidence="2 3">B4</strain>
    </source>
</reference>
<dbReference type="Gene3D" id="2.120.10.30">
    <property type="entry name" value="TolB, C-terminal domain"/>
    <property type="match status" value="1"/>
</dbReference>